<evidence type="ECO:0000313" key="2">
    <source>
        <dbReference type="Proteomes" id="UP000005408"/>
    </source>
</evidence>
<dbReference type="Proteomes" id="UP000005408">
    <property type="component" value="Unassembled WGS sequence"/>
</dbReference>
<reference evidence="1" key="1">
    <citation type="submission" date="2022-08" db="UniProtKB">
        <authorList>
            <consortium name="EnsemblMetazoa"/>
        </authorList>
    </citation>
    <scope>IDENTIFICATION</scope>
    <source>
        <strain evidence="1">05x7-T-G4-1.051#20</strain>
    </source>
</reference>
<keyword evidence="2" id="KW-1185">Reference proteome</keyword>
<organism evidence="1 2">
    <name type="scientific">Magallana gigas</name>
    <name type="common">Pacific oyster</name>
    <name type="synonym">Crassostrea gigas</name>
    <dbReference type="NCBI Taxonomy" id="29159"/>
    <lineage>
        <taxon>Eukaryota</taxon>
        <taxon>Metazoa</taxon>
        <taxon>Spiralia</taxon>
        <taxon>Lophotrochozoa</taxon>
        <taxon>Mollusca</taxon>
        <taxon>Bivalvia</taxon>
        <taxon>Autobranchia</taxon>
        <taxon>Pteriomorphia</taxon>
        <taxon>Ostreida</taxon>
        <taxon>Ostreoidea</taxon>
        <taxon>Ostreidae</taxon>
        <taxon>Magallana</taxon>
    </lineage>
</organism>
<evidence type="ECO:0000313" key="1">
    <source>
        <dbReference type="EnsemblMetazoa" id="G7766.1:cds"/>
    </source>
</evidence>
<dbReference type="AlphaFoldDB" id="A0A8W8NZK2"/>
<proteinExistence type="predicted"/>
<name>A0A8W8NZK2_MAGGI</name>
<sequence>MALHCVLFLLRGILKMKAVILAIALCLAVASVQGYIGGYNNYNSYSRYPRHYGNMYNNYYDDDYYMGGMRGYNSYRSPYYRNFGYNNMGRYPGSYLTGGYNNYL</sequence>
<protein>
    <submittedName>
        <fullName evidence="1">Uncharacterized protein</fullName>
    </submittedName>
</protein>
<accession>A0A8W8NZK2</accession>
<dbReference type="EnsemblMetazoa" id="G7766.1">
    <property type="protein sequence ID" value="G7766.1:cds"/>
    <property type="gene ID" value="G7766"/>
</dbReference>